<feature type="domain" description="Histidine kinase" evidence="15">
    <location>
        <begin position="205"/>
        <end position="411"/>
    </location>
</feature>
<dbReference type="GO" id="GO:0000155">
    <property type="term" value="F:phosphorelay sensor kinase activity"/>
    <property type="evidence" value="ECO:0007669"/>
    <property type="project" value="InterPro"/>
</dbReference>
<dbReference type="InterPro" id="IPR004358">
    <property type="entry name" value="Sig_transdc_His_kin-like_C"/>
</dbReference>
<name>A0A1H3IY35_9FIRM</name>
<keyword evidence="10" id="KW-0067">ATP-binding</keyword>
<dbReference type="OrthoDB" id="9780718at2"/>
<dbReference type="SUPFAM" id="SSF47384">
    <property type="entry name" value="Homodimeric domain of signal transducing histidine kinase"/>
    <property type="match status" value="1"/>
</dbReference>
<dbReference type="PRINTS" id="PR00344">
    <property type="entry name" value="BCTRLSENSOR"/>
</dbReference>
<evidence type="ECO:0000256" key="13">
    <source>
        <dbReference type="ARBA" id="ARBA00023136"/>
    </source>
</evidence>
<dbReference type="InterPro" id="IPR050398">
    <property type="entry name" value="HssS/ArlS-like"/>
</dbReference>
<dbReference type="CDD" id="cd00082">
    <property type="entry name" value="HisKA"/>
    <property type="match status" value="1"/>
</dbReference>
<keyword evidence="12" id="KW-0902">Two-component regulatory system</keyword>
<dbReference type="CDD" id="cd06225">
    <property type="entry name" value="HAMP"/>
    <property type="match status" value="1"/>
</dbReference>
<evidence type="ECO:0000256" key="9">
    <source>
        <dbReference type="ARBA" id="ARBA00022777"/>
    </source>
</evidence>
<sequence>MKIKKLAIIILSVIILSLLWIVYSIFQFKEPETNLNDINEKYHLVLEKYEKKNIVSDNKTYRIIFKSDEDYEKELYNAYKNSDFVTEFDLKNNKSGSIIWRKNKNYIVKFKKDLIKKSLFMWGVISVAFLTLFLYIWKGILSPYKELENYTSEISKLNLDIRLPIHKLNPFGKVTESFDIMREELKKSKRREYEANVAKKELVAELSHDVKTPISTIKAVTEVLQIQEDNPKKLEKLKTIEKKADTINELINNLFHATLEELEELDVEANLTDSRKLSHFLDELRIFGEIEEENSVPECLVYMDELRMEQVITNIIYNSYKYANTVIKVKYEEKDSEIVMTIRDFGEGVLEEELPLLTQKYYRGSNAKESKDVGAGLGMYLVKYFMEKQGGGVEIFCDNGFVVELHIMKNKI</sequence>
<feature type="transmembrane region" description="Helical" evidence="14">
    <location>
        <begin position="6"/>
        <end position="26"/>
    </location>
</feature>
<dbReference type="InterPro" id="IPR003594">
    <property type="entry name" value="HATPase_dom"/>
</dbReference>
<evidence type="ECO:0000256" key="5">
    <source>
        <dbReference type="ARBA" id="ARBA00022553"/>
    </source>
</evidence>
<dbReference type="EMBL" id="FNPG01000013">
    <property type="protein sequence ID" value="SDY32673.1"/>
    <property type="molecule type" value="Genomic_DNA"/>
</dbReference>
<keyword evidence="4" id="KW-1003">Cell membrane</keyword>
<organism evidence="17 18">
    <name type="scientific">Lachnobacterium bovis DSM 14045</name>
    <dbReference type="NCBI Taxonomy" id="1122142"/>
    <lineage>
        <taxon>Bacteria</taxon>
        <taxon>Bacillati</taxon>
        <taxon>Bacillota</taxon>
        <taxon>Clostridia</taxon>
        <taxon>Lachnospirales</taxon>
        <taxon>Lachnospiraceae</taxon>
        <taxon>Lachnobacterium</taxon>
    </lineage>
</organism>
<keyword evidence="9 17" id="KW-0418">Kinase</keyword>
<keyword evidence="8" id="KW-0547">Nucleotide-binding</keyword>
<protein>
    <recommendedName>
        <fullName evidence="3">histidine kinase</fullName>
        <ecNumber evidence="3">2.7.13.3</ecNumber>
    </recommendedName>
</protein>
<dbReference type="InterPro" id="IPR003661">
    <property type="entry name" value="HisK_dim/P_dom"/>
</dbReference>
<dbReference type="InterPro" id="IPR036097">
    <property type="entry name" value="HisK_dim/P_sf"/>
</dbReference>
<dbReference type="Proteomes" id="UP000183918">
    <property type="component" value="Unassembled WGS sequence"/>
</dbReference>
<keyword evidence="13 14" id="KW-0472">Membrane</keyword>
<evidence type="ECO:0000256" key="6">
    <source>
        <dbReference type="ARBA" id="ARBA00022679"/>
    </source>
</evidence>
<evidence type="ECO:0000256" key="12">
    <source>
        <dbReference type="ARBA" id="ARBA00023012"/>
    </source>
</evidence>
<comment type="catalytic activity">
    <reaction evidence="1">
        <text>ATP + protein L-histidine = ADP + protein N-phospho-L-histidine.</text>
        <dbReference type="EC" id="2.7.13.3"/>
    </reaction>
</comment>
<keyword evidence="7 14" id="KW-0812">Transmembrane</keyword>
<dbReference type="PROSITE" id="PS50109">
    <property type="entry name" value="HIS_KIN"/>
    <property type="match status" value="1"/>
</dbReference>
<dbReference type="SMART" id="SM00387">
    <property type="entry name" value="HATPase_c"/>
    <property type="match status" value="1"/>
</dbReference>
<dbReference type="InterPro" id="IPR036890">
    <property type="entry name" value="HATPase_C_sf"/>
</dbReference>
<keyword evidence="11 14" id="KW-1133">Transmembrane helix</keyword>
<dbReference type="PANTHER" id="PTHR45528:SF1">
    <property type="entry name" value="SENSOR HISTIDINE KINASE CPXA"/>
    <property type="match status" value="1"/>
</dbReference>
<dbReference type="Gene3D" id="1.10.287.130">
    <property type="match status" value="1"/>
</dbReference>
<gene>
    <name evidence="17" type="ORF">SAMN02910414_01300</name>
</gene>
<dbReference type="EC" id="2.7.13.3" evidence="3"/>
<dbReference type="Gene3D" id="6.10.340.10">
    <property type="match status" value="1"/>
</dbReference>
<dbReference type="Pfam" id="PF02518">
    <property type="entry name" value="HATPase_c"/>
    <property type="match status" value="1"/>
</dbReference>
<evidence type="ECO:0000256" key="11">
    <source>
        <dbReference type="ARBA" id="ARBA00022989"/>
    </source>
</evidence>
<dbReference type="GO" id="GO:0005886">
    <property type="term" value="C:plasma membrane"/>
    <property type="evidence" value="ECO:0007669"/>
    <property type="project" value="UniProtKB-SubCell"/>
</dbReference>
<dbReference type="SMART" id="SM00304">
    <property type="entry name" value="HAMP"/>
    <property type="match status" value="1"/>
</dbReference>
<evidence type="ECO:0000256" key="14">
    <source>
        <dbReference type="SAM" id="Phobius"/>
    </source>
</evidence>
<proteinExistence type="predicted"/>
<evidence type="ECO:0000256" key="1">
    <source>
        <dbReference type="ARBA" id="ARBA00000085"/>
    </source>
</evidence>
<dbReference type="Pfam" id="PF00512">
    <property type="entry name" value="HisKA"/>
    <property type="match status" value="1"/>
</dbReference>
<evidence type="ECO:0000256" key="2">
    <source>
        <dbReference type="ARBA" id="ARBA00004651"/>
    </source>
</evidence>
<dbReference type="GO" id="GO:0005524">
    <property type="term" value="F:ATP binding"/>
    <property type="evidence" value="ECO:0007669"/>
    <property type="project" value="UniProtKB-KW"/>
</dbReference>
<evidence type="ECO:0000259" key="16">
    <source>
        <dbReference type="PROSITE" id="PS50885"/>
    </source>
</evidence>
<dbReference type="AlphaFoldDB" id="A0A1H3IY35"/>
<dbReference type="Gene3D" id="3.30.565.10">
    <property type="entry name" value="Histidine kinase-like ATPase, C-terminal domain"/>
    <property type="match status" value="1"/>
</dbReference>
<dbReference type="STRING" id="1122142.SAMN02910414_01300"/>
<accession>A0A1H3IY35</accession>
<reference evidence="17 18" key="1">
    <citation type="submission" date="2016-10" db="EMBL/GenBank/DDBJ databases">
        <authorList>
            <person name="de Groot N.N."/>
        </authorList>
    </citation>
    <scope>NUCLEOTIDE SEQUENCE [LARGE SCALE GENOMIC DNA]</scope>
    <source>
        <strain evidence="17 18">DSM 14045</strain>
    </source>
</reference>
<evidence type="ECO:0000256" key="8">
    <source>
        <dbReference type="ARBA" id="ARBA00022741"/>
    </source>
</evidence>
<dbReference type="RefSeq" id="WP_074717237.1">
    <property type="nucleotide sequence ID" value="NZ_FNPG01000013.1"/>
</dbReference>
<dbReference type="SMART" id="SM00388">
    <property type="entry name" value="HisKA"/>
    <property type="match status" value="1"/>
</dbReference>
<evidence type="ECO:0000256" key="7">
    <source>
        <dbReference type="ARBA" id="ARBA00022692"/>
    </source>
</evidence>
<evidence type="ECO:0000256" key="10">
    <source>
        <dbReference type="ARBA" id="ARBA00022840"/>
    </source>
</evidence>
<dbReference type="InterPro" id="IPR003660">
    <property type="entry name" value="HAMP_dom"/>
</dbReference>
<keyword evidence="6" id="KW-0808">Transferase</keyword>
<comment type="subcellular location">
    <subcellularLocation>
        <location evidence="2">Cell membrane</location>
        <topology evidence="2">Multi-pass membrane protein</topology>
    </subcellularLocation>
</comment>
<dbReference type="InterPro" id="IPR005467">
    <property type="entry name" value="His_kinase_dom"/>
</dbReference>
<dbReference type="PROSITE" id="PS50885">
    <property type="entry name" value="HAMP"/>
    <property type="match status" value="1"/>
</dbReference>
<dbReference type="PANTHER" id="PTHR45528">
    <property type="entry name" value="SENSOR HISTIDINE KINASE CPXA"/>
    <property type="match status" value="1"/>
</dbReference>
<feature type="domain" description="HAMP" evidence="16">
    <location>
        <begin position="138"/>
        <end position="190"/>
    </location>
</feature>
<dbReference type="SUPFAM" id="SSF55874">
    <property type="entry name" value="ATPase domain of HSP90 chaperone/DNA topoisomerase II/histidine kinase"/>
    <property type="match status" value="1"/>
</dbReference>
<keyword evidence="5" id="KW-0597">Phosphoprotein</keyword>
<feature type="transmembrane region" description="Helical" evidence="14">
    <location>
        <begin position="119"/>
        <end position="137"/>
    </location>
</feature>
<evidence type="ECO:0000313" key="18">
    <source>
        <dbReference type="Proteomes" id="UP000183918"/>
    </source>
</evidence>
<evidence type="ECO:0000259" key="15">
    <source>
        <dbReference type="PROSITE" id="PS50109"/>
    </source>
</evidence>
<evidence type="ECO:0000256" key="3">
    <source>
        <dbReference type="ARBA" id="ARBA00012438"/>
    </source>
</evidence>
<keyword evidence="18" id="KW-1185">Reference proteome</keyword>
<evidence type="ECO:0000313" key="17">
    <source>
        <dbReference type="EMBL" id="SDY32673.1"/>
    </source>
</evidence>
<evidence type="ECO:0000256" key="4">
    <source>
        <dbReference type="ARBA" id="ARBA00022475"/>
    </source>
</evidence>